<dbReference type="InterPro" id="IPR036259">
    <property type="entry name" value="MFS_trans_sf"/>
</dbReference>
<name>A0A0G2J550_9SYNE</name>
<keyword evidence="3 6" id="KW-0812">Transmembrane</keyword>
<evidence type="ECO:0000256" key="6">
    <source>
        <dbReference type="SAM" id="Phobius"/>
    </source>
</evidence>
<evidence type="ECO:0000256" key="4">
    <source>
        <dbReference type="ARBA" id="ARBA00022989"/>
    </source>
</evidence>
<evidence type="ECO:0000256" key="3">
    <source>
        <dbReference type="ARBA" id="ARBA00022692"/>
    </source>
</evidence>
<feature type="transmembrane region" description="Helical" evidence="6">
    <location>
        <begin position="105"/>
        <end position="124"/>
    </location>
</feature>
<dbReference type="AlphaFoldDB" id="A0A0G2J550"/>
<dbReference type="Gene3D" id="1.20.1250.20">
    <property type="entry name" value="MFS general substrate transporter like domains"/>
    <property type="match status" value="1"/>
</dbReference>
<evidence type="ECO:0000313" key="9">
    <source>
        <dbReference type="Proteomes" id="UP000035067"/>
    </source>
</evidence>
<proteinExistence type="predicted"/>
<evidence type="ECO:0000256" key="2">
    <source>
        <dbReference type="ARBA" id="ARBA00022448"/>
    </source>
</evidence>
<accession>A0A0G2J550</accession>
<evidence type="ECO:0000259" key="7">
    <source>
        <dbReference type="PROSITE" id="PS50850"/>
    </source>
</evidence>
<dbReference type="PRINTS" id="PR01035">
    <property type="entry name" value="TCRTETA"/>
</dbReference>
<feature type="transmembrane region" description="Helical" evidence="6">
    <location>
        <begin position="300"/>
        <end position="320"/>
    </location>
</feature>
<feature type="transmembrane region" description="Helical" evidence="6">
    <location>
        <begin position="399"/>
        <end position="417"/>
    </location>
</feature>
<protein>
    <recommendedName>
        <fullName evidence="7">Major facilitator superfamily (MFS) profile domain-containing protein</fullName>
    </recommendedName>
</protein>
<dbReference type="SUPFAM" id="SSF103473">
    <property type="entry name" value="MFS general substrate transporter"/>
    <property type="match status" value="1"/>
</dbReference>
<keyword evidence="2" id="KW-0813">Transport</keyword>
<gene>
    <name evidence="8" type="ORF">TE42_03680</name>
</gene>
<dbReference type="PATRIC" id="fig|1604020.3.peg.2518"/>
<keyword evidence="5 6" id="KW-0472">Membrane</keyword>
<dbReference type="GO" id="GO:0022857">
    <property type="term" value="F:transmembrane transporter activity"/>
    <property type="evidence" value="ECO:0007669"/>
    <property type="project" value="InterPro"/>
</dbReference>
<comment type="subcellular location">
    <subcellularLocation>
        <location evidence="1">Cell membrane</location>
        <topology evidence="1">Multi-pass membrane protein</topology>
    </subcellularLocation>
</comment>
<evidence type="ECO:0000256" key="5">
    <source>
        <dbReference type="ARBA" id="ARBA00023136"/>
    </source>
</evidence>
<feature type="transmembrane region" description="Helical" evidence="6">
    <location>
        <begin position="78"/>
        <end position="99"/>
    </location>
</feature>
<dbReference type="PROSITE" id="PS50850">
    <property type="entry name" value="MFS"/>
    <property type="match status" value="1"/>
</dbReference>
<feature type="transmembrane region" description="Helical" evidence="6">
    <location>
        <begin position="41"/>
        <end position="66"/>
    </location>
</feature>
<reference evidence="8 9" key="1">
    <citation type="submission" date="2015-01" db="EMBL/GenBank/DDBJ databases">
        <title>Lifestyle Evolution in Cyanobacterial Symbionts of Sponges.</title>
        <authorList>
            <person name="Burgsdorf I."/>
            <person name="Slaby B.M."/>
            <person name="Handley K.M."/>
            <person name="Haber M."/>
            <person name="Blom J."/>
            <person name="Marshall C.W."/>
            <person name="Gilbert J.A."/>
            <person name="Hentschel U."/>
            <person name="Steindler L."/>
        </authorList>
    </citation>
    <scope>NUCLEOTIDE SEQUENCE [LARGE SCALE GENOMIC DNA]</scope>
    <source>
        <strain evidence="8">SP3</strain>
    </source>
</reference>
<dbReference type="EMBL" id="JXQG01000015">
    <property type="protein sequence ID" value="KKZ12642.1"/>
    <property type="molecule type" value="Genomic_DNA"/>
</dbReference>
<dbReference type="InterPro" id="IPR001958">
    <property type="entry name" value="Tet-R_TetA/multi-R_MdtG-like"/>
</dbReference>
<dbReference type="PANTHER" id="PTHR23504">
    <property type="entry name" value="MAJOR FACILITATOR SUPERFAMILY DOMAIN-CONTAINING PROTEIN 10"/>
    <property type="match status" value="1"/>
</dbReference>
<dbReference type="Pfam" id="PF07690">
    <property type="entry name" value="MFS_1"/>
    <property type="match status" value="1"/>
</dbReference>
<evidence type="ECO:0000313" key="8">
    <source>
        <dbReference type="EMBL" id="KKZ12642.1"/>
    </source>
</evidence>
<dbReference type="Proteomes" id="UP000035067">
    <property type="component" value="Unassembled WGS sequence"/>
</dbReference>
<feature type="transmembrane region" description="Helical" evidence="6">
    <location>
        <begin position="269"/>
        <end position="288"/>
    </location>
</feature>
<comment type="caution">
    <text evidence="8">The sequence shown here is derived from an EMBL/GenBank/DDBJ whole genome shotgun (WGS) entry which is preliminary data.</text>
</comment>
<evidence type="ECO:0000256" key="1">
    <source>
        <dbReference type="ARBA" id="ARBA00004651"/>
    </source>
</evidence>
<feature type="transmembrane region" description="Helical" evidence="6">
    <location>
        <begin position="151"/>
        <end position="174"/>
    </location>
</feature>
<dbReference type="GO" id="GO:0005886">
    <property type="term" value="C:plasma membrane"/>
    <property type="evidence" value="ECO:0007669"/>
    <property type="project" value="UniProtKB-SubCell"/>
</dbReference>
<keyword evidence="4 6" id="KW-1133">Transmembrane helix</keyword>
<dbReference type="InterPro" id="IPR011701">
    <property type="entry name" value="MFS"/>
</dbReference>
<dbReference type="InterPro" id="IPR020846">
    <property type="entry name" value="MFS_dom"/>
</dbReference>
<feature type="transmembrane region" description="Helical" evidence="6">
    <location>
        <begin position="180"/>
        <end position="200"/>
    </location>
</feature>
<sequence length="427" mass="44071">MTSWKRPSTLLCVFLTLLYDRVGESVVFPLLTFLVAPLVPVSQLGLVIGLLGGSYTMAQFLAIPVIGSLSDHFGRRSVLLVCIGGSAVGVGLFGVGAGLGGGASGWGWLALVGGLPLMFAGRILDGATGGTVATAQAVIADTTPPERRARAFGLIGLAFGLGFIIGPGLGGWLADVHLQLPVAVAVAVALVNFLVTFLLLPETLPPAARQPMPSLAQLNPFGQVLQLLQDPHVGGLSLGFGLFFLVFNGFTTILVPFLNLMLAWQVVDVGKVFVLVGVVAALVQGVLIGPLSRWLGEQRLTLLGIGLVLAGYLLVALAQPEANAQGPMAQPAIYSAVVLLATGIGVTAPSLRAMISRRLDAGSQGRGLGSLQALQSLGTSIGPPVAGILFTGLAPRAPFWVAIAALLLVTMLTSGALQRQQKRRPLP</sequence>
<dbReference type="PANTHER" id="PTHR23504:SF15">
    <property type="entry name" value="MAJOR FACILITATOR SUPERFAMILY (MFS) PROFILE DOMAIN-CONTAINING PROTEIN"/>
    <property type="match status" value="1"/>
</dbReference>
<feature type="transmembrane region" description="Helical" evidence="6">
    <location>
        <begin position="332"/>
        <end position="351"/>
    </location>
</feature>
<organism evidence="8 9">
    <name type="scientific">Candidatus Synechococcus spongiarum SP3</name>
    <dbReference type="NCBI Taxonomy" id="1604020"/>
    <lineage>
        <taxon>Bacteria</taxon>
        <taxon>Bacillati</taxon>
        <taxon>Cyanobacteriota</taxon>
        <taxon>Cyanophyceae</taxon>
        <taxon>Synechococcales</taxon>
        <taxon>Synechococcaceae</taxon>
        <taxon>Synechococcus</taxon>
    </lineage>
</organism>
<feature type="domain" description="Major facilitator superfamily (MFS) profile" evidence="7">
    <location>
        <begin position="9"/>
        <end position="422"/>
    </location>
</feature>
<feature type="transmembrane region" description="Helical" evidence="6">
    <location>
        <begin position="371"/>
        <end position="393"/>
    </location>
</feature>
<feature type="transmembrane region" description="Helical" evidence="6">
    <location>
        <begin position="236"/>
        <end position="257"/>
    </location>
</feature>